<feature type="domain" description="Na+/H+ antiporter MnhB subunit-related protein" evidence="14">
    <location>
        <begin position="796"/>
        <end position="918"/>
    </location>
</feature>
<evidence type="ECO:0000256" key="11">
    <source>
        <dbReference type="SAM" id="Phobius"/>
    </source>
</evidence>
<keyword evidence="4" id="KW-0050">Antiport</keyword>
<proteinExistence type="predicted"/>
<feature type="transmembrane region" description="Helical" evidence="11">
    <location>
        <begin position="6"/>
        <end position="26"/>
    </location>
</feature>
<dbReference type="PANTHER" id="PTHR43373">
    <property type="entry name" value="NA(+)/H(+) ANTIPORTER SUBUNIT"/>
    <property type="match status" value="1"/>
</dbReference>
<evidence type="ECO:0000256" key="4">
    <source>
        <dbReference type="ARBA" id="ARBA00022449"/>
    </source>
</evidence>
<feature type="transmembrane region" description="Helical" evidence="11">
    <location>
        <begin position="793"/>
        <end position="814"/>
    </location>
</feature>
<dbReference type="GO" id="GO:0006811">
    <property type="term" value="P:monoatomic ion transport"/>
    <property type="evidence" value="ECO:0007669"/>
    <property type="project" value="UniProtKB-KW"/>
</dbReference>
<evidence type="ECO:0000313" key="18">
    <source>
        <dbReference type="Proteomes" id="UP000466730"/>
    </source>
</evidence>
<feature type="transmembrane region" description="Helical" evidence="11">
    <location>
        <begin position="247"/>
        <end position="269"/>
    </location>
</feature>
<evidence type="ECO:0000256" key="5">
    <source>
        <dbReference type="ARBA" id="ARBA00022475"/>
    </source>
</evidence>
<feature type="transmembrane region" description="Helical" evidence="11">
    <location>
        <begin position="502"/>
        <end position="526"/>
    </location>
</feature>
<evidence type="ECO:0000256" key="2">
    <source>
        <dbReference type="ARBA" id="ARBA00004651"/>
    </source>
</evidence>
<evidence type="ECO:0000259" key="13">
    <source>
        <dbReference type="Pfam" id="PF00662"/>
    </source>
</evidence>
<dbReference type="OrthoDB" id="9811798at2"/>
<dbReference type="InterPro" id="IPR046806">
    <property type="entry name" value="MrpA_C/MbhE"/>
</dbReference>
<evidence type="ECO:0000259" key="14">
    <source>
        <dbReference type="Pfam" id="PF04039"/>
    </source>
</evidence>
<feature type="domain" description="MrpA C-terminal/MbhE" evidence="16">
    <location>
        <begin position="689"/>
        <end position="767"/>
    </location>
</feature>
<evidence type="ECO:0000259" key="12">
    <source>
        <dbReference type="Pfam" id="PF00361"/>
    </source>
</evidence>
<keyword evidence="8" id="KW-0406">Ion transport</keyword>
<feature type="transmembrane region" description="Helical" evidence="11">
    <location>
        <begin position="694"/>
        <end position="712"/>
    </location>
</feature>
<name>A0A844BHN7_9RHOB</name>
<dbReference type="AlphaFoldDB" id="A0A844BHN7"/>
<dbReference type="Pfam" id="PF13244">
    <property type="entry name" value="MbhD"/>
    <property type="match status" value="1"/>
</dbReference>
<feature type="transmembrane region" description="Helical" evidence="11">
    <location>
        <begin position="413"/>
        <end position="434"/>
    </location>
</feature>
<protein>
    <submittedName>
        <fullName evidence="17">Monovalent cation/H+ antiporter subunit A</fullName>
    </submittedName>
</protein>
<comment type="function">
    <text evidence="1">NDH-1 shuttles electrons from NADH, via FMN and iron-sulfur (Fe-S) centers, to quinones in the respiratory chain. The immediate electron acceptor for the enzyme in this species is believed to be ubiquinone. Couples the redox reaction to proton translocation (for every two electrons transferred, four hydrogen ions are translocated across the cytoplasmic membrane), and thus conserves the redox energy in a proton gradient.</text>
</comment>
<keyword evidence="18" id="KW-1185">Reference proteome</keyword>
<dbReference type="Pfam" id="PF00361">
    <property type="entry name" value="Proton_antipo_M"/>
    <property type="match status" value="1"/>
</dbReference>
<keyword evidence="6 10" id="KW-0812">Transmembrane</keyword>
<comment type="caution">
    <text evidence="17">The sequence shown here is derived from an EMBL/GenBank/DDBJ whole genome shotgun (WGS) entry which is preliminary data.</text>
</comment>
<evidence type="ECO:0000256" key="6">
    <source>
        <dbReference type="ARBA" id="ARBA00022692"/>
    </source>
</evidence>
<evidence type="ECO:0000259" key="15">
    <source>
        <dbReference type="Pfam" id="PF13244"/>
    </source>
</evidence>
<dbReference type="GO" id="GO:0015297">
    <property type="term" value="F:antiporter activity"/>
    <property type="evidence" value="ECO:0007669"/>
    <property type="project" value="UniProtKB-KW"/>
</dbReference>
<feature type="domain" description="MrpA C-terminal/MbhD" evidence="15">
    <location>
        <begin position="613"/>
        <end position="678"/>
    </location>
</feature>
<dbReference type="InterPro" id="IPR001516">
    <property type="entry name" value="Proton_antipo_N"/>
</dbReference>
<evidence type="ECO:0000256" key="3">
    <source>
        <dbReference type="ARBA" id="ARBA00022448"/>
    </source>
</evidence>
<dbReference type="GO" id="GO:0005886">
    <property type="term" value="C:plasma membrane"/>
    <property type="evidence" value="ECO:0007669"/>
    <property type="project" value="UniProtKB-SubCell"/>
</dbReference>
<keyword evidence="3" id="KW-0813">Transport</keyword>
<evidence type="ECO:0000256" key="9">
    <source>
        <dbReference type="ARBA" id="ARBA00023136"/>
    </source>
</evidence>
<dbReference type="RefSeq" id="WP_153749292.1">
    <property type="nucleotide sequence ID" value="NZ_BAAADI010000004.1"/>
</dbReference>
<dbReference type="Gene3D" id="1.20.120.1200">
    <property type="entry name" value="NADH-ubiquinone/plastoquinone oxidoreductase chain 6, subunit NuoJ"/>
    <property type="match status" value="1"/>
</dbReference>
<evidence type="ECO:0000259" key="16">
    <source>
        <dbReference type="Pfam" id="PF20501"/>
    </source>
</evidence>
<reference evidence="17 18" key="1">
    <citation type="submission" date="2019-11" db="EMBL/GenBank/DDBJ databases">
        <title>Draft Whole-Genome sequence of the marine photosynthetic bacterium Rhodovulum strictum DSM 11289.</title>
        <authorList>
            <person name="Kyndt J.A."/>
            <person name="Meyer T.E."/>
        </authorList>
    </citation>
    <scope>NUCLEOTIDE SEQUENCE [LARGE SCALE GENOMIC DNA]</scope>
    <source>
        <strain evidence="17 18">DSM 11289</strain>
    </source>
</reference>
<comment type="subcellular location">
    <subcellularLocation>
        <location evidence="2">Cell membrane</location>
        <topology evidence="2">Multi-pass membrane protein</topology>
    </subcellularLocation>
    <subcellularLocation>
        <location evidence="10">Membrane</location>
        <topology evidence="10">Multi-pass membrane protein</topology>
    </subcellularLocation>
</comment>
<dbReference type="Proteomes" id="UP000466730">
    <property type="component" value="Unassembled WGS sequence"/>
</dbReference>
<sequence length="956" mass="102032">MSSGSSLLPIIAILPFLGALIPGVMIRAGRTACASFTAIPTLLALVMLGVLAPAVMRGEVIQAQIEWLPQLGLSASFFLDGLGLLFAGMILGMGLLITLYARFYLSGEDPMGQFYTYLLLFQGAMLGIVISDNILLLLIFWELTSLTSFLLIGYWKHLPEGRQGARMALAVTGAGGLAMIGGMLILGNIAGSYNLTDILQQGDAIRASDWYIPALILILIGAFTKSAQFPFHFWLPHAMAAPTPVSAYLHSATMVKAGVFLLARMWPVLSGTDAWFYIVATTGLITMVLGALIAIFKDDLKALLAFSTVSHLGLLTMLLGLGTKFAAVVAVFHIINHLTFKAALFMSAGIVDHETHTRDIKRLGGLARLMPITAAIAMTAALSMAGIPLFNGFLSKEMMLDAASETVWAGSHLAVPVLATLGALLSVAYSLRFIAHVFLGPVRDDYPSKPHDPPFGMWAAPALLVLFVVLIGILPATIVGPLVAVAGGAVIGGELPYYSLKIWHGFNAAVVMSVIAVAGGLVLLALHRPLDRLWQVAPRPEAKVIFDWLIEAAAGLSRRFTEGLHNGAISRYLAIFVTASVVLGYIAWSGGGLAAPDRPMLPVPPVVAIGWILLAVATALVVTMHRRRFQALVLIGVIGLMISAGFVYLSAPDLALTQISVETVTIMLLLLALHFLPKDTPRESPLALRARDGALAIAAGGAVAALTLAFLLRDFAPISDYHLANSYEGGGGTNVVNVILVDFRGFDTYGEIIVLGIAGLTIYAVMETLLRGQAARRLRNTAYAQDRSRDRHPLMMVVATRAMLPIAIVVGVYIFLRGHNQPGGGFIAGLVVSIAFLMQYMASGFAWAQARQRIGYHDMIGWGVVIAGLTGAGAWLAGKPFLTSAFGYFQIPPIEEFELATAMLFDLGVFLTVLGAVMLTLYSLSRIARYAGETVNVEPMDYDPSQRVAAIGKGDE</sequence>
<feature type="transmembrane region" description="Helical" evidence="11">
    <location>
        <begin position="210"/>
        <end position="235"/>
    </location>
</feature>
<feature type="transmembrane region" description="Helical" evidence="11">
    <location>
        <begin position="655"/>
        <end position="673"/>
    </location>
</feature>
<feature type="domain" description="NADH-Ubiquinone oxidoreductase (complex I) chain 5 N-terminal" evidence="13">
    <location>
        <begin position="70"/>
        <end position="115"/>
    </location>
</feature>
<feature type="transmembrane region" description="Helical" evidence="11">
    <location>
        <begin position="629"/>
        <end position="649"/>
    </location>
</feature>
<evidence type="ECO:0000256" key="10">
    <source>
        <dbReference type="RuleBase" id="RU000320"/>
    </source>
</evidence>
<dbReference type="EMBL" id="WJPO01000022">
    <property type="protein sequence ID" value="MRH22008.1"/>
    <property type="molecule type" value="Genomic_DNA"/>
</dbReference>
<keyword evidence="9 11" id="KW-0472">Membrane</keyword>
<dbReference type="InterPro" id="IPR025383">
    <property type="entry name" value="MrpA_C/MbhD"/>
</dbReference>
<feature type="transmembrane region" description="Helical" evidence="11">
    <location>
        <begin position="167"/>
        <end position="190"/>
    </location>
</feature>
<evidence type="ECO:0000313" key="17">
    <source>
        <dbReference type="EMBL" id="MRH22008.1"/>
    </source>
</evidence>
<organism evidence="17 18">
    <name type="scientific">Rhodovulum strictum</name>
    <dbReference type="NCBI Taxonomy" id="58314"/>
    <lineage>
        <taxon>Bacteria</taxon>
        <taxon>Pseudomonadati</taxon>
        <taxon>Pseudomonadota</taxon>
        <taxon>Alphaproteobacteria</taxon>
        <taxon>Rhodobacterales</taxon>
        <taxon>Paracoccaceae</taxon>
        <taxon>Rhodovulum</taxon>
    </lineage>
</organism>
<gene>
    <name evidence="17" type="ORF">GH815_13490</name>
</gene>
<dbReference type="Pfam" id="PF00662">
    <property type="entry name" value="Proton_antipo_N"/>
    <property type="match status" value="1"/>
</dbReference>
<dbReference type="PANTHER" id="PTHR43373:SF1">
    <property type="entry name" value="NA(+)_H(+) ANTIPORTER SUBUNIT A"/>
    <property type="match status" value="1"/>
</dbReference>
<feature type="transmembrane region" description="Helical" evidence="11">
    <location>
        <begin position="275"/>
        <end position="296"/>
    </location>
</feature>
<evidence type="ECO:0000256" key="7">
    <source>
        <dbReference type="ARBA" id="ARBA00022989"/>
    </source>
</evidence>
<feature type="transmembrane region" description="Helical" evidence="11">
    <location>
        <begin position="75"/>
        <end position="100"/>
    </location>
</feature>
<evidence type="ECO:0000256" key="1">
    <source>
        <dbReference type="ARBA" id="ARBA00002378"/>
    </source>
</evidence>
<dbReference type="InterPro" id="IPR001750">
    <property type="entry name" value="ND/Mrp_TM"/>
</dbReference>
<feature type="transmembrane region" description="Helical" evidence="11">
    <location>
        <begin position="859"/>
        <end position="877"/>
    </location>
</feature>
<dbReference type="InterPro" id="IPR050616">
    <property type="entry name" value="CPA3_Na-H_Antiporter_A"/>
</dbReference>
<dbReference type="Pfam" id="PF20501">
    <property type="entry name" value="MbhE"/>
    <property type="match status" value="1"/>
</dbReference>
<dbReference type="Pfam" id="PF04039">
    <property type="entry name" value="MnhB"/>
    <property type="match status" value="1"/>
</dbReference>
<feature type="transmembrane region" description="Helical" evidence="11">
    <location>
        <begin position="568"/>
        <end position="588"/>
    </location>
</feature>
<dbReference type="NCBIfam" id="NF009288">
    <property type="entry name" value="PRK12648.1"/>
    <property type="match status" value="1"/>
</dbReference>
<dbReference type="PRINTS" id="PR01434">
    <property type="entry name" value="NADHDHGNASE5"/>
</dbReference>
<feature type="transmembrane region" description="Helical" evidence="11">
    <location>
        <begin position="112"/>
        <end position="130"/>
    </location>
</feature>
<feature type="transmembrane region" description="Helical" evidence="11">
    <location>
        <begin position="897"/>
        <end position="922"/>
    </location>
</feature>
<feature type="transmembrane region" description="Helical" evidence="11">
    <location>
        <begin position="600"/>
        <end position="622"/>
    </location>
</feature>
<evidence type="ECO:0000256" key="8">
    <source>
        <dbReference type="ARBA" id="ARBA00023065"/>
    </source>
</evidence>
<accession>A0A844BHN7</accession>
<feature type="domain" description="NADH:quinone oxidoreductase/Mrp antiporter transmembrane" evidence="12">
    <location>
        <begin position="131"/>
        <end position="409"/>
    </location>
</feature>
<feature type="transmembrane region" description="Helical" evidence="11">
    <location>
        <begin position="33"/>
        <end position="55"/>
    </location>
</feature>
<feature type="transmembrane region" description="Helical" evidence="11">
    <location>
        <begin position="826"/>
        <end position="847"/>
    </location>
</feature>
<feature type="transmembrane region" description="Helical" evidence="11">
    <location>
        <begin position="752"/>
        <end position="772"/>
    </location>
</feature>
<dbReference type="InterPro" id="IPR007182">
    <property type="entry name" value="MnhB"/>
</dbReference>
<keyword evidence="5" id="KW-1003">Cell membrane</keyword>
<dbReference type="InterPro" id="IPR042106">
    <property type="entry name" value="Nuo/plastoQ_OxRdtase_6_NuoJ"/>
</dbReference>
<feature type="transmembrane region" description="Helical" evidence="11">
    <location>
        <begin position="455"/>
        <end position="482"/>
    </location>
</feature>
<feature type="transmembrane region" description="Helical" evidence="11">
    <location>
        <begin position="372"/>
        <end position="393"/>
    </location>
</feature>
<keyword evidence="7 11" id="KW-1133">Transmembrane helix</keyword>